<comment type="caution">
    <text evidence="8">The sequence shown here is derived from an EMBL/GenBank/DDBJ whole genome shotgun (WGS) entry which is preliminary data.</text>
</comment>
<dbReference type="GO" id="GO:0035838">
    <property type="term" value="C:growing cell tip"/>
    <property type="evidence" value="ECO:0007669"/>
    <property type="project" value="TreeGrafter"/>
</dbReference>
<keyword evidence="4 6" id="KW-0472">Membrane</keyword>
<feature type="compositionally biased region" description="Polar residues" evidence="5">
    <location>
        <begin position="741"/>
        <end position="751"/>
    </location>
</feature>
<feature type="compositionally biased region" description="Low complexity" evidence="5">
    <location>
        <begin position="757"/>
        <end position="778"/>
    </location>
</feature>
<feature type="compositionally biased region" description="Polar residues" evidence="5">
    <location>
        <begin position="556"/>
        <end position="584"/>
    </location>
</feature>
<evidence type="ECO:0000313" key="8">
    <source>
        <dbReference type="EMBL" id="CAK3777757.1"/>
    </source>
</evidence>
<dbReference type="GO" id="GO:0032153">
    <property type="term" value="C:cell division site"/>
    <property type="evidence" value="ECO:0007669"/>
    <property type="project" value="TreeGrafter"/>
</dbReference>
<dbReference type="InterPro" id="IPR051380">
    <property type="entry name" value="pH-response_reg_palI/RIM9"/>
</dbReference>
<feature type="compositionally biased region" description="Low complexity" evidence="5">
    <location>
        <begin position="374"/>
        <end position="385"/>
    </location>
</feature>
<organism evidence="8 9">
    <name type="scientific">Lecanosticta acicola</name>
    <dbReference type="NCBI Taxonomy" id="111012"/>
    <lineage>
        <taxon>Eukaryota</taxon>
        <taxon>Fungi</taxon>
        <taxon>Dikarya</taxon>
        <taxon>Ascomycota</taxon>
        <taxon>Pezizomycotina</taxon>
        <taxon>Dothideomycetes</taxon>
        <taxon>Dothideomycetidae</taxon>
        <taxon>Mycosphaerellales</taxon>
        <taxon>Mycosphaerellaceae</taxon>
        <taxon>Lecanosticta</taxon>
    </lineage>
</organism>
<evidence type="ECO:0000313" key="9">
    <source>
        <dbReference type="Proteomes" id="UP001296104"/>
    </source>
</evidence>
<dbReference type="Pfam" id="PF06687">
    <property type="entry name" value="SUR7"/>
    <property type="match status" value="1"/>
</dbReference>
<dbReference type="GO" id="GO:0005886">
    <property type="term" value="C:plasma membrane"/>
    <property type="evidence" value="ECO:0007669"/>
    <property type="project" value="InterPro"/>
</dbReference>
<feature type="compositionally biased region" description="Low complexity" evidence="5">
    <location>
        <begin position="700"/>
        <end position="712"/>
    </location>
</feature>
<protein>
    <submittedName>
        <fullName evidence="8">PH-response regulator palI RIM9</fullName>
    </submittedName>
</protein>
<keyword evidence="9" id="KW-1185">Reference proteome</keyword>
<evidence type="ECO:0000256" key="2">
    <source>
        <dbReference type="ARBA" id="ARBA00022692"/>
    </source>
</evidence>
<evidence type="ECO:0000256" key="1">
    <source>
        <dbReference type="ARBA" id="ARBA00004141"/>
    </source>
</evidence>
<dbReference type="PANTHER" id="PTHR28013">
    <property type="entry name" value="PROTEIN DCV1-RELATED"/>
    <property type="match status" value="1"/>
</dbReference>
<evidence type="ECO:0000256" key="5">
    <source>
        <dbReference type="SAM" id="MobiDB-lite"/>
    </source>
</evidence>
<feature type="transmembrane region" description="Helical" evidence="6">
    <location>
        <begin position="85"/>
        <end position="108"/>
    </location>
</feature>
<feature type="region of interest" description="Disordered" evidence="5">
    <location>
        <begin position="243"/>
        <end position="837"/>
    </location>
</feature>
<feature type="transmembrane region" description="Helical" evidence="6">
    <location>
        <begin position="152"/>
        <end position="174"/>
    </location>
</feature>
<name>A0AAI8YRL7_9PEZI</name>
<proteinExistence type="predicted"/>
<gene>
    <name evidence="8" type="ORF">LECACI_7A000523</name>
</gene>
<dbReference type="AlphaFoldDB" id="A0AAI8YRL7"/>
<evidence type="ECO:0000256" key="3">
    <source>
        <dbReference type="ARBA" id="ARBA00022989"/>
    </source>
</evidence>
<feature type="compositionally biased region" description="Polar residues" evidence="5">
    <location>
        <begin position="335"/>
        <end position="348"/>
    </location>
</feature>
<accession>A0AAI8YRL7</accession>
<feature type="transmembrane region" description="Helical" evidence="6">
    <location>
        <begin position="120"/>
        <end position="146"/>
    </location>
</feature>
<dbReference type="InterPro" id="IPR009571">
    <property type="entry name" value="SUR7/Rim9-like_fungi"/>
</dbReference>
<reference evidence="8" key="1">
    <citation type="submission" date="2023-11" db="EMBL/GenBank/DDBJ databases">
        <authorList>
            <person name="Alioto T."/>
            <person name="Alioto T."/>
            <person name="Gomez Garrido J."/>
        </authorList>
    </citation>
    <scope>NUCLEOTIDE SEQUENCE</scope>
</reference>
<evidence type="ECO:0000256" key="6">
    <source>
        <dbReference type="SAM" id="Phobius"/>
    </source>
</evidence>
<feature type="signal peptide" evidence="7">
    <location>
        <begin position="1"/>
        <end position="25"/>
    </location>
</feature>
<dbReference type="Proteomes" id="UP001296104">
    <property type="component" value="Unassembled WGS sequence"/>
</dbReference>
<feature type="compositionally biased region" description="Basic and acidic residues" evidence="5">
    <location>
        <begin position="487"/>
        <end position="498"/>
    </location>
</feature>
<dbReference type="PANTHER" id="PTHR28013:SF3">
    <property type="entry name" value="PROTEIN DCV1-RELATED"/>
    <property type="match status" value="1"/>
</dbReference>
<dbReference type="EMBL" id="CAVMBE010000002">
    <property type="protein sequence ID" value="CAK3777757.1"/>
    <property type="molecule type" value="Genomic_DNA"/>
</dbReference>
<feature type="chain" id="PRO_5042531179" evidence="7">
    <location>
        <begin position="26"/>
        <end position="837"/>
    </location>
</feature>
<comment type="subcellular location">
    <subcellularLocation>
        <location evidence="1">Membrane</location>
        <topology evidence="1">Multi-pass membrane protein</topology>
    </subcellularLocation>
</comment>
<evidence type="ECO:0000256" key="4">
    <source>
        <dbReference type="ARBA" id="ARBA00023136"/>
    </source>
</evidence>
<keyword evidence="2 6" id="KW-0812">Transmembrane</keyword>
<keyword evidence="3 6" id="KW-1133">Transmembrane helix</keyword>
<evidence type="ECO:0000256" key="7">
    <source>
        <dbReference type="SAM" id="SignalP"/>
    </source>
</evidence>
<keyword evidence="7" id="KW-0732">Signal</keyword>
<sequence length="837" mass="87884">MLRPATPLSIIFLAAFVLLLLSTLSTPVIKGIPLGSFQGYNLGVLGYCKGDTCEGPRIGYSTDGLFSGGDTDSDWSLPASTRSSLSSILIVHPVAALLTLICFGLAVAAHFHGPSHSPRFLLALLILTFPTLLVTLLAFLVDILLFIPHMAWGGWIVLAATILIVGSSIVTCAMRRTLVSRKARKKRIEEDADMNGQNYYENLHQQRVMAAESLPKADSPPPMSGSTAVDKGAQFGAFEMKRHDTHESQVQSGSGMSMDDRTPLNPTRDPSIRSASSNGGRMPYGRDENAPPMPMGRSSNDHPNGMPRRPSRDQYGNPLPLGAEMGMALAPGLRHQNSQGSLGSNRSNGYAGGRGGHGPPPRGYGPPRGGYGPPRGAYGPPRGAYGPRGGRGGYGPPPPGFNGRGRGYGPPPGMMGRAGPMPRAGPPPGPPGYDLDPYYAGATRNGPAPQMNHPPPPSDAQFLAGTIGQAIEMDERTGSPQVSPTHQDSHQYGLRDSDVDVAGMVGLQQRGDHQSPPPGSVRQESHRSEPRSPASIYSDQYVPPRANWSAVPAPLDQNQQQQPGLRATMETTSSDPQSYATAPSSRAPPLSPVPASPTLSSPGHAANGARHHRSNSENYYEDVDPRFAADAPPLPPPVAAEQYHAIDSNPHANRQSGIPHALTPGPGQFTGRMQSPPPTQNIPPSNYLNPDAYAAGGHGPANHSNSSSSLALEQYRPHSDNSQGLEPIPDGARSPGGSEASHFTSVSQRPVNPNWRPGPGMAPPGMASTLGGSSASAAQRRKEDVILNANPDFSLPGVGLPGRGRGRGRGGAASLRGGPMAAATSGLTPDSRYPTPL</sequence>